<reference evidence="2" key="1">
    <citation type="journal article" date="2021" name="Genome Biol. Evol.">
        <title>A High-Quality Reference Genome for a Parasitic Bivalve with Doubly Uniparental Inheritance (Bivalvia: Unionida).</title>
        <authorList>
            <person name="Smith C.H."/>
        </authorList>
    </citation>
    <scope>NUCLEOTIDE SEQUENCE</scope>
    <source>
        <strain evidence="2">CHS0354</strain>
    </source>
</reference>
<sequence>MRTIIWIVIIVFAAYQVMSLPRFRDNFACPLLKCQGIDPECAQPTYYRQKGRVCRGCDRNICLSTNLPVK</sequence>
<organism evidence="2 3">
    <name type="scientific">Potamilus streckersoni</name>
    <dbReference type="NCBI Taxonomy" id="2493646"/>
    <lineage>
        <taxon>Eukaryota</taxon>
        <taxon>Metazoa</taxon>
        <taxon>Spiralia</taxon>
        <taxon>Lophotrochozoa</taxon>
        <taxon>Mollusca</taxon>
        <taxon>Bivalvia</taxon>
        <taxon>Autobranchia</taxon>
        <taxon>Heteroconchia</taxon>
        <taxon>Palaeoheterodonta</taxon>
        <taxon>Unionida</taxon>
        <taxon>Unionoidea</taxon>
        <taxon>Unionidae</taxon>
        <taxon>Ambleminae</taxon>
        <taxon>Lampsilini</taxon>
        <taxon>Potamilus</taxon>
    </lineage>
</organism>
<name>A0AAE0T9K0_9BIVA</name>
<protein>
    <submittedName>
        <fullName evidence="2">Uncharacterized protein</fullName>
    </submittedName>
</protein>
<gene>
    <name evidence="2" type="ORF">CHS0354_037940</name>
</gene>
<reference evidence="2" key="2">
    <citation type="journal article" date="2021" name="Genome Biol. Evol.">
        <title>Developing a high-quality reference genome for a parasitic bivalve with doubly uniparental inheritance (Bivalvia: Unionida).</title>
        <authorList>
            <person name="Smith C.H."/>
        </authorList>
    </citation>
    <scope>NUCLEOTIDE SEQUENCE</scope>
    <source>
        <strain evidence="2">CHS0354</strain>
        <tissue evidence="2">Mantle</tissue>
    </source>
</reference>
<dbReference type="EMBL" id="JAEAOA010002216">
    <property type="protein sequence ID" value="KAK3606264.1"/>
    <property type="molecule type" value="Genomic_DNA"/>
</dbReference>
<feature type="chain" id="PRO_5042280553" evidence="1">
    <location>
        <begin position="20"/>
        <end position="70"/>
    </location>
</feature>
<accession>A0AAE0T9K0</accession>
<dbReference type="Proteomes" id="UP001195483">
    <property type="component" value="Unassembled WGS sequence"/>
</dbReference>
<proteinExistence type="predicted"/>
<keyword evidence="1" id="KW-0732">Signal</keyword>
<reference evidence="2" key="3">
    <citation type="submission" date="2023-05" db="EMBL/GenBank/DDBJ databases">
        <authorList>
            <person name="Smith C.H."/>
        </authorList>
    </citation>
    <scope>NUCLEOTIDE SEQUENCE</scope>
    <source>
        <strain evidence="2">CHS0354</strain>
        <tissue evidence="2">Mantle</tissue>
    </source>
</reference>
<evidence type="ECO:0000256" key="1">
    <source>
        <dbReference type="SAM" id="SignalP"/>
    </source>
</evidence>
<comment type="caution">
    <text evidence="2">The sequence shown here is derived from an EMBL/GenBank/DDBJ whole genome shotgun (WGS) entry which is preliminary data.</text>
</comment>
<dbReference type="AlphaFoldDB" id="A0AAE0T9K0"/>
<feature type="signal peptide" evidence="1">
    <location>
        <begin position="1"/>
        <end position="19"/>
    </location>
</feature>
<evidence type="ECO:0000313" key="3">
    <source>
        <dbReference type="Proteomes" id="UP001195483"/>
    </source>
</evidence>
<evidence type="ECO:0000313" key="2">
    <source>
        <dbReference type="EMBL" id="KAK3606264.1"/>
    </source>
</evidence>
<keyword evidence="3" id="KW-1185">Reference proteome</keyword>